<protein>
    <submittedName>
        <fullName evidence="2">Uncharacterized protein</fullName>
    </submittedName>
</protein>
<sequence>MRLAHVCPFGGMARHGAAGAESGALPGRSGDVPAATGA</sequence>
<accession>A0A1N7JTX4</accession>
<evidence type="ECO:0000256" key="1">
    <source>
        <dbReference type="SAM" id="MobiDB-lite"/>
    </source>
</evidence>
<name>A0A1N7JTX4_9RHOB</name>
<gene>
    <name evidence="2" type="ORF">SAMN05421795_101327</name>
</gene>
<proteinExistence type="predicted"/>
<dbReference type="EMBL" id="FTOM01000001">
    <property type="protein sequence ID" value="SIS52721.1"/>
    <property type="molecule type" value="Genomic_DNA"/>
</dbReference>
<reference evidence="3" key="1">
    <citation type="submission" date="2017-01" db="EMBL/GenBank/DDBJ databases">
        <authorList>
            <person name="Varghese N."/>
            <person name="Submissions S."/>
        </authorList>
    </citation>
    <scope>NUCLEOTIDE SEQUENCE [LARGE SCALE GENOMIC DNA]</scope>
    <source>
        <strain evidence="3">DSM 18714</strain>
    </source>
</reference>
<organism evidence="2 3">
    <name type="scientific">Phaeovulum vinaykumarii</name>
    <dbReference type="NCBI Taxonomy" id="407234"/>
    <lineage>
        <taxon>Bacteria</taxon>
        <taxon>Pseudomonadati</taxon>
        <taxon>Pseudomonadota</taxon>
        <taxon>Alphaproteobacteria</taxon>
        <taxon>Rhodobacterales</taxon>
        <taxon>Paracoccaceae</taxon>
        <taxon>Phaeovulum</taxon>
    </lineage>
</organism>
<dbReference type="Proteomes" id="UP000186098">
    <property type="component" value="Unassembled WGS sequence"/>
</dbReference>
<evidence type="ECO:0000313" key="2">
    <source>
        <dbReference type="EMBL" id="SIS52721.1"/>
    </source>
</evidence>
<feature type="region of interest" description="Disordered" evidence="1">
    <location>
        <begin position="16"/>
        <end position="38"/>
    </location>
</feature>
<dbReference type="AlphaFoldDB" id="A0A1N7JTX4"/>
<keyword evidence="3" id="KW-1185">Reference proteome</keyword>
<evidence type="ECO:0000313" key="3">
    <source>
        <dbReference type="Proteomes" id="UP000186098"/>
    </source>
</evidence>